<dbReference type="AlphaFoldDB" id="A0AA48GP05"/>
<gene>
    <name evidence="11" type="primary">apbE</name>
    <name evidence="11" type="ORF">METEAL_22040</name>
</gene>
<keyword evidence="8" id="KW-0460">Magnesium</keyword>
<dbReference type="EMBL" id="AP027080">
    <property type="protein sequence ID" value="BDU73030.1"/>
    <property type="molecule type" value="Genomic_DNA"/>
</dbReference>
<evidence type="ECO:0000256" key="6">
    <source>
        <dbReference type="ARBA" id="ARBA00022723"/>
    </source>
</evidence>
<keyword evidence="5 11" id="KW-0808">Transferase</keyword>
<dbReference type="SUPFAM" id="SSF143631">
    <property type="entry name" value="ApbE-like"/>
    <property type="match status" value="1"/>
</dbReference>
<dbReference type="KEGG" id="msil:METEAL_22040"/>
<evidence type="ECO:0000256" key="7">
    <source>
        <dbReference type="ARBA" id="ARBA00022827"/>
    </source>
</evidence>
<comment type="cofactor">
    <cofactor evidence="1">
        <name>Mg(2+)</name>
        <dbReference type="ChEBI" id="CHEBI:18420"/>
    </cofactor>
</comment>
<evidence type="ECO:0000256" key="1">
    <source>
        <dbReference type="ARBA" id="ARBA00001946"/>
    </source>
</evidence>
<evidence type="ECO:0000256" key="8">
    <source>
        <dbReference type="ARBA" id="ARBA00022842"/>
    </source>
</evidence>
<dbReference type="InterPro" id="IPR024932">
    <property type="entry name" value="ApbE"/>
</dbReference>
<dbReference type="InterPro" id="IPR003374">
    <property type="entry name" value="ApbE-like_sf"/>
</dbReference>
<dbReference type="Proteomes" id="UP001238179">
    <property type="component" value="Chromosome"/>
</dbReference>
<dbReference type="RefSeq" id="WP_316411674.1">
    <property type="nucleotide sequence ID" value="NZ_AP027080.1"/>
</dbReference>
<evidence type="ECO:0000313" key="12">
    <source>
        <dbReference type="Proteomes" id="UP001238179"/>
    </source>
</evidence>
<evidence type="ECO:0000256" key="9">
    <source>
        <dbReference type="ARBA" id="ARBA00031306"/>
    </source>
</evidence>
<dbReference type="PANTHER" id="PTHR30040:SF2">
    <property type="entry name" value="FAD:PROTEIN FMN TRANSFERASE"/>
    <property type="match status" value="1"/>
</dbReference>
<proteinExistence type="predicted"/>
<dbReference type="PANTHER" id="PTHR30040">
    <property type="entry name" value="THIAMINE BIOSYNTHESIS LIPOPROTEIN APBE"/>
    <property type="match status" value="1"/>
</dbReference>
<keyword evidence="12" id="KW-1185">Reference proteome</keyword>
<dbReference type="EC" id="2.7.1.180" evidence="2"/>
<name>A0AA48GP05_9BACT</name>
<keyword evidence="7" id="KW-0274">FAD</keyword>
<organism evidence="11 12">
    <name type="scientific">Mesoterricola silvestris</name>
    <dbReference type="NCBI Taxonomy" id="2927979"/>
    <lineage>
        <taxon>Bacteria</taxon>
        <taxon>Pseudomonadati</taxon>
        <taxon>Acidobacteriota</taxon>
        <taxon>Holophagae</taxon>
        <taxon>Holophagales</taxon>
        <taxon>Holophagaceae</taxon>
        <taxon>Mesoterricola</taxon>
    </lineage>
</organism>
<evidence type="ECO:0000256" key="5">
    <source>
        <dbReference type="ARBA" id="ARBA00022679"/>
    </source>
</evidence>
<accession>A0AA48GP05</accession>
<evidence type="ECO:0000256" key="2">
    <source>
        <dbReference type="ARBA" id="ARBA00011955"/>
    </source>
</evidence>
<comment type="catalytic activity">
    <reaction evidence="10">
        <text>L-threonyl-[protein] + FAD = FMN-L-threonyl-[protein] + AMP + H(+)</text>
        <dbReference type="Rhea" id="RHEA:36847"/>
        <dbReference type="Rhea" id="RHEA-COMP:11060"/>
        <dbReference type="Rhea" id="RHEA-COMP:11061"/>
        <dbReference type="ChEBI" id="CHEBI:15378"/>
        <dbReference type="ChEBI" id="CHEBI:30013"/>
        <dbReference type="ChEBI" id="CHEBI:57692"/>
        <dbReference type="ChEBI" id="CHEBI:74257"/>
        <dbReference type="ChEBI" id="CHEBI:456215"/>
        <dbReference type="EC" id="2.7.1.180"/>
    </reaction>
</comment>
<evidence type="ECO:0000256" key="3">
    <source>
        <dbReference type="ARBA" id="ARBA00016337"/>
    </source>
</evidence>
<dbReference type="Gene3D" id="3.10.520.10">
    <property type="entry name" value="ApbE-like domains"/>
    <property type="match status" value="1"/>
</dbReference>
<evidence type="ECO:0000313" key="11">
    <source>
        <dbReference type="EMBL" id="BDU73030.1"/>
    </source>
</evidence>
<dbReference type="GO" id="GO:0046872">
    <property type="term" value="F:metal ion binding"/>
    <property type="evidence" value="ECO:0007669"/>
    <property type="project" value="UniProtKB-KW"/>
</dbReference>
<protein>
    <recommendedName>
        <fullName evidence="3">FAD:protein FMN transferase</fullName>
        <ecNumber evidence="2">2.7.1.180</ecNumber>
    </recommendedName>
    <alternativeName>
        <fullName evidence="9">Flavin transferase</fullName>
    </alternativeName>
</protein>
<keyword evidence="4" id="KW-0285">Flavoprotein</keyword>
<reference evidence="12" key="1">
    <citation type="journal article" date="2023" name="Int. J. Syst. Evol. Microbiol.">
        <title>Mesoterricola silvestris gen. nov., sp. nov., Mesoterricola sediminis sp. nov., Geothrix oryzae sp. nov., Geothrix edaphica sp. nov., Geothrix rubra sp. nov., and Geothrix limicola sp. nov., six novel members of Acidobacteriota isolated from soils.</title>
        <authorList>
            <person name="Itoh H."/>
            <person name="Sugisawa Y."/>
            <person name="Mise K."/>
            <person name="Xu Z."/>
            <person name="Kuniyasu M."/>
            <person name="Ushijima N."/>
            <person name="Kawano K."/>
            <person name="Kobayashi E."/>
            <person name="Shiratori Y."/>
            <person name="Masuda Y."/>
            <person name="Senoo K."/>
        </authorList>
    </citation>
    <scope>NUCLEOTIDE SEQUENCE [LARGE SCALE GENOMIC DNA]</scope>
    <source>
        <strain evidence="12">W79</strain>
    </source>
</reference>
<evidence type="ECO:0000256" key="10">
    <source>
        <dbReference type="ARBA" id="ARBA00048540"/>
    </source>
</evidence>
<sequence length="302" mass="31680">MLGSQLLLPVVLLGAPAATLDREVLCMGTRLGIHLEGPGLPEASARILQEMARIERACSTWDPGSRWSALNGAKGAPVALDREWLVLLGEVQAWSSRTGGAFDPVLGRLLEAWGTRSGGRVPSPAQWERARRASGSGLLVLEGGTARLRDPEAAVEEGGFLKGYALDAARRAVPATAGWLDFGGQILAWGASREVAVADADDRRATRLTLVLPEGMSLASSGCAERGRHILDPSTGRPCPDWGAVAVVAGSGLEADVLSTALYVLGPERGLEWARDHGTAAAFLLHGGAVRETEAFAALKAR</sequence>
<keyword evidence="6" id="KW-0479">Metal-binding</keyword>
<dbReference type="GO" id="GO:0016740">
    <property type="term" value="F:transferase activity"/>
    <property type="evidence" value="ECO:0007669"/>
    <property type="project" value="UniProtKB-KW"/>
</dbReference>
<evidence type="ECO:0000256" key="4">
    <source>
        <dbReference type="ARBA" id="ARBA00022630"/>
    </source>
</evidence>
<dbReference type="Pfam" id="PF02424">
    <property type="entry name" value="ApbE"/>
    <property type="match status" value="1"/>
</dbReference>